<proteinExistence type="predicted"/>
<organism evidence="2 3">
    <name type="scientific">Aeropyrum camini SY1 = JCM 12091</name>
    <dbReference type="NCBI Taxonomy" id="1198449"/>
    <lineage>
        <taxon>Archaea</taxon>
        <taxon>Thermoproteota</taxon>
        <taxon>Thermoprotei</taxon>
        <taxon>Desulfurococcales</taxon>
        <taxon>Desulfurococcaceae</taxon>
        <taxon>Aeropyrum</taxon>
    </lineage>
</organism>
<feature type="transmembrane region" description="Helical" evidence="1">
    <location>
        <begin position="29"/>
        <end position="49"/>
    </location>
</feature>
<name>U3TH35_9CREN</name>
<keyword evidence="3" id="KW-1185">Reference proteome</keyword>
<feature type="transmembrane region" description="Helical" evidence="1">
    <location>
        <begin position="260"/>
        <end position="279"/>
    </location>
</feature>
<dbReference type="eggNOG" id="arCOG06091">
    <property type="taxonomic scope" value="Archaea"/>
</dbReference>
<keyword evidence="1" id="KW-0812">Transmembrane</keyword>
<dbReference type="EMBL" id="AP012489">
    <property type="protein sequence ID" value="BAN90624.1"/>
    <property type="molecule type" value="Genomic_DNA"/>
</dbReference>
<feature type="transmembrane region" description="Helical" evidence="1">
    <location>
        <begin position="137"/>
        <end position="163"/>
    </location>
</feature>
<keyword evidence="1" id="KW-0472">Membrane</keyword>
<keyword evidence="1" id="KW-1133">Transmembrane helix</keyword>
<gene>
    <name evidence="2" type="ORF">ACAM_1155</name>
</gene>
<sequence length="357" mass="38099">MAYSILAASISIFLGLALAEFNVWSHVMLAGYYAGLLFPMSVYINFYTAAASGAPRPPREYIPLLLALILATAAPIPGSTIMLAMLFLLSQVALLYYMALQAEKIRRNTLTRIAALAPPVSGILASLALLYSDVSSLFEAIMILVLAFSTPVPLLMAPTAVGASIYGLGPVQGRESIIRLSPALLAVAASIPTVFTMSVKPYLIPLLIYLFVMRPWRPASSLLKPGLKAPQAYLLSVHIATLAAIATILFIAGDRDIVEAGHAIMIGVIAPHALLHSLVRGGEIPFTRRPRSWTPIPPLLLAASTPLRLVSREASLALALLALAVHAASLLDPHPKNIVPRAFRVERRAASPVVLGE</sequence>
<dbReference type="AlphaFoldDB" id="U3TH35"/>
<dbReference type="Proteomes" id="UP000016887">
    <property type="component" value="Chromosome"/>
</dbReference>
<feature type="transmembrane region" description="Helical" evidence="1">
    <location>
        <begin position="184"/>
        <end position="212"/>
    </location>
</feature>
<accession>U3TH35</accession>
<dbReference type="GeneID" id="17110447"/>
<dbReference type="RefSeq" id="WP_022541895.1">
    <property type="nucleotide sequence ID" value="NC_022521.1"/>
</dbReference>
<feature type="transmembrane region" description="Helical" evidence="1">
    <location>
        <begin position="232"/>
        <end position="253"/>
    </location>
</feature>
<evidence type="ECO:0000256" key="1">
    <source>
        <dbReference type="SAM" id="Phobius"/>
    </source>
</evidence>
<evidence type="ECO:0000313" key="2">
    <source>
        <dbReference type="EMBL" id="BAN90624.1"/>
    </source>
</evidence>
<evidence type="ECO:0000313" key="3">
    <source>
        <dbReference type="Proteomes" id="UP000016887"/>
    </source>
</evidence>
<reference evidence="2 3" key="1">
    <citation type="journal article" date="2013" name="Appl. Environ. Microbiol.">
        <title>Variation of the Virus-Related Elements within Syntenic Genomes of the Hyperthermophilic Archaeon Aeropyrum.</title>
        <authorList>
            <person name="Daifuku T."/>
            <person name="Yoshida T."/>
            <person name="Kitamura T."/>
            <person name="Kawaichi S."/>
            <person name="Inoue T."/>
            <person name="Nomura K."/>
            <person name="Yoshida Y."/>
            <person name="Kuno S."/>
            <person name="Sako Y."/>
        </authorList>
    </citation>
    <scope>NUCLEOTIDE SEQUENCE [LARGE SCALE GENOMIC DNA]</scope>
    <source>
        <strain evidence="2 3">SY1</strain>
    </source>
</reference>
<protein>
    <submittedName>
        <fullName evidence="2">Uncharacterized protein</fullName>
    </submittedName>
</protein>
<feature type="transmembrane region" description="Helical" evidence="1">
    <location>
        <begin position="61"/>
        <end position="77"/>
    </location>
</feature>
<dbReference type="KEGG" id="acj:ACAM_1155"/>
<feature type="transmembrane region" description="Helical" evidence="1">
    <location>
        <begin position="112"/>
        <end position="131"/>
    </location>
</feature>